<dbReference type="CDD" id="cd22656">
    <property type="entry name" value="ClyA_Cry6Aa-like"/>
    <property type="match status" value="1"/>
</dbReference>
<dbReference type="RefSeq" id="WP_135199732.1">
    <property type="nucleotide sequence ID" value="NZ_SPVG01000013.1"/>
</dbReference>
<dbReference type="AlphaFoldDB" id="A0A4Y9T2B4"/>
<organism evidence="1 2">
    <name type="scientific">Duganella callida</name>
    <dbReference type="NCBI Taxonomy" id="2561932"/>
    <lineage>
        <taxon>Bacteria</taxon>
        <taxon>Pseudomonadati</taxon>
        <taxon>Pseudomonadota</taxon>
        <taxon>Betaproteobacteria</taxon>
        <taxon>Burkholderiales</taxon>
        <taxon>Oxalobacteraceae</taxon>
        <taxon>Telluria group</taxon>
        <taxon>Duganella</taxon>
    </lineage>
</organism>
<evidence type="ECO:0000313" key="1">
    <source>
        <dbReference type="EMBL" id="TFW31058.1"/>
    </source>
</evidence>
<keyword evidence="2" id="KW-1185">Reference proteome</keyword>
<reference evidence="1 2" key="1">
    <citation type="submission" date="2019-03" db="EMBL/GenBank/DDBJ databases">
        <title>Draft Genome Sequence of Duganella callidus sp. nov., a Novel Duganella Species Isolated from Cultivated Soil.</title>
        <authorList>
            <person name="Raths R."/>
            <person name="Peta V."/>
            <person name="Bucking H."/>
        </authorList>
    </citation>
    <scope>NUCLEOTIDE SEQUENCE [LARGE SCALE GENOMIC DNA]</scope>
    <source>
        <strain evidence="1 2">DN04</strain>
    </source>
</reference>
<evidence type="ECO:0000313" key="2">
    <source>
        <dbReference type="Proteomes" id="UP000297729"/>
    </source>
</evidence>
<protein>
    <recommendedName>
        <fullName evidence="3">HBL/NHE enterotoxin family protein</fullName>
    </recommendedName>
</protein>
<dbReference type="NCBIfam" id="NF033928">
    <property type="entry name" value="alph_xenorhab_A"/>
    <property type="match status" value="1"/>
</dbReference>
<dbReference type="Proteomes" id="UP000297729">
    <property type="component" value="Unassembled WGS sequence"/>
</dbReference>
<sequence>MSAVPSTIARPLSANSTAPSIGPGALATPAVSGGPAFAMSATEWLAIQTYVINALALPTTDATFKASLGKGAPDSMSDFQPLIQCYGVINGHCATWQNTVFPATVNLAADISQYGKTKAPTYYNAILKEANILSDDPTNANALKALKAILDNLSAQATSYANRASDVAKQIATFATNTQNDQITLIGPKGDAGLVKQYNDKYGATSAEVTALMQDLTAQQLVLDAANAEYKHDVIVASTSPTYAWIFPFGTIAAAVVAGVYGARAVEALDRAKAATAKINADNDKLAADAALMIGISMAQKGMQEIVNALAAALPIIQKIQGIWGGLASDLGSIVSLIDTDIRQALPIIMNLGVDEAITAWANVAAEADQYRVNAYVTVSGAPAGTTLQ</sequence>
<dbReference type="Gene3D" id="1.20.1170.10">
    <property type="match status" value="1"/>
</dbReference>
<gene>
    <name evidence="1" type="ORF">E4L98_01170</name>
</gene>
<dbReference type="OrthoDB" id="5902884at2"/>
<comment type="caution">
    <text evidence="1">The sequence shown here is derived from an EMBL/GenBank/DDBJ whole genome shotgun (WGS) entry which is preliminary data.</text>
</comment>
<dbReference type="SUPFAM" id="SSF58100">
    <property type="entry name" value="Bacterial hemolysins"/>
    <property type="match status" value="1"/>
</dbReference>
<proteinExistence type="predicted"/>
<accession>A0A4Y9T2B4</accession>
<dbReference type="EMBL" id="SPVG01000013">
    <property type="protein sequence ID" value="TFW31058.1"/>
    <property type="molecule type" value="Genomic_DNA"/>
</dbReference>
<name>A0A4Y9T2B4_9BURK</name>
<evidence type="ECO:0008006" key="3">
    <source>
        <dbReference type="Google" id="ProtNLM"/>
    </source>
</evidence>